<dbReference type="RefSeq" id="WP_125747899.1">
    <property type="nucleotide sequence ID" value="NZ_JBHTON010000005.1"/>
</dbReference>
<dbReference type="InterPro" id="IPR009459">
    <property type="entry name" value="MucBP_dom"/>
</dbReference>
<dbReference type="Proteomes" id="UP001597252">
    <property type="component" value="Unassembled WGS sequence"/>
</dbReference>
<evidence type="ECO:0000256" key="2">
    <source>
        <dbReference type="SAM" id="MobiDB-lite"/>
    </source>
</evidence>
<organism evidence="4 5">
    <name type="scientific">Lacticaseibacillus baoqingensis</name>
    <dbReference type="NCBI Taxonomy" id="2486013"/>
    <lineage>
        <taxon>Bacteria</taxon>
        <taxon>Bacillati</taxon>
        <taxon>Bacillota</taxon>
        <taxon>Bacilli</taxon>
        <taxon>Lactobacillales</taxon>
        <taxon>Lactobacillaceae</taxon>
        <taxon>Lacticaseibacillus</taxon>
    </lineage>
</organism>
<dbReference type="Pfam" id="PF06458">
    <property type="entry name" value="MucBP"/>
    <property type="match status" value="1"/>
</dbReference>
<sequence>MSFFSRIKTWLRPTAAKSQPKQPRPPKKPAAVHTSPAPKPLAPATGAVDSQVHVVVSYLDTSTHQALLPPAQLVGHPGDALPIAWRVVAGYVLTEIKGFTQVFPKNNQVIVCGYSARVAGPVVVYHRDTHGRLLQAPELLTGVINQVYTAHALSQFKAAVVGPADQTGTFSPISQRLKFIYQLTPLEAGALPDATYIELLAPKTVFAEPLSEVSLPTKLPRHTYWQVYAVMRDPNTHTVWLNVGGNQWLTAENTRDHAHNPFLPDPTPLALPHSLFTSTETPLRLTGITIGEATRWSAPYATIKPARLAANTAVKLTALATLSNGSRWYRLADGDYVLATFITLT</sequence>
<keyword evidence="5" id="KW-1185">Reference proteome</keyword>
<proteinExistence type="predicted"/>
<accession>A0ABW4E540</accession>
<comment type="caution">
    <text evidence="4">The sequence shown here is derived from an EMBL/GenBank/DDBJ whole genome shotgun (WGS) entry which is preliminary data.</text>
</comment>
<gene>
    <name evidence="4" type="ORF">ACFQ5J_02530</name>
</gene>
<protein>
    <submittedName>
        <fullName evidence="4">MucBP domain-containing protein</fullName>
    </submittedName>
</protein>
<feature type="domain" description="MucBP" evidence="3">
    <location>
        <begin position="121"/>
        <end position="182"/>
    </location>
</feature>
<dbReference type="EMBL" id="JBHTON010000005">
    <property type="protein sequence ID" value="MFD1484103.1"/>
    <property type="molecule type" value="Genomic_DNA"/>
</dbReference>
<feature type="region of interest" description="Disordered" evidence="2">
    <location>
        <begin position="14"/>
        <end position="43"/>
    </location>
</feature>
<evidence type="ECO:0000313" key="5">
    <source>
        <dbReference type="Proteomes" id="UP001597252"/>
    </source>
</evidence>
<evidence type="ECO:0000259" key="3">
    <source>
        <dbReference type="Pfam" id="PF06458"/>
    </source>
</evidence>
<name>A0ABW4E540_9LACO</name>
<keyword evidence="1" id="KW-0677">Repeat</keyword>
<evidence type="ECO:0000256" key="1">
    <source>
        <dbReference type="ARBA" id="ARBA00022737"/>
    </source>
</evidence>
<reference evidence="5" key="1">
    <citation type="journal article" date="2019" name="Int. J. Syst. Evol. Microbiol.">
        <title>The Global Catalogue of Microorganisms (GCM) 10K type strain sequencing project: providing services to taxonomists for standard genome sequencing and annotation.</title>
        <authorList>
            <consortium name="The Broad Institute Genomics Platform"/>
            <consortium name="The Broad Institute Genome Sequencing Center for Infectious Disease"/>
            <person name="Wu L."/>
            <person name="Ma J."/>
        </authorList>
    </citation>
    <scope>NUCLEOTIDE SEQUENCE [LARGE SCALE GENOMIC DNA]</scope>
    <source>
        <strain evidence="5">CCM 8903</strain>
    </source>
</reference>
<evidence type="ECO:0000313" key="4">
    <source>
        <dbReference type="EMBL" id="MFD1484103.1"/>
    </source>
</evidence>